<name>A0A1M4U905_9CLOT</name>
<protein>
    <submittedName>
        <fullName evidence="1">Uncharacterized protein</fullName>
    </submittedName>
</protein>
<evidence type="ECO:0000313" key="2">
    <source>
        <dbReference type="Proteomes" id="UP000184035"/>
    </source>
</evidence>
<dbReference type="Proteomes" id="UP000184035">
    <property type="component" value="Unassembled WGS sequence"/>
</dbReference>
<dbReference type="STRING" id="1533.SAMN05443638_10495"/>
<dbReference type="AlphaFoldDB" id="A0A1M4U905"/>
<sequence>MILNLLKNFFYNIKNYFRIKVFIKIKIINILSQGEKEIMKNSKSVNLKKVGNYTKKAVKTFENNIIKEKDYIEKVHKNLKNLEN</sequence>
<keyword evidence="2" id="KW-1185">Reference proteome</keyword>
<proteinExistence type="predicted"/>
<reference evidence="1 2" key="1">
    <citation type="submission" date="2016-11" db="EMBL/GenBank/DDBJ databases">
        <authorList>
            <person name="Jaros S."/>
            <person name="Januszkiewicz K."/>
            <person name="Wedrychowicz H."/>
        </authorList>
    </citation>
    <scope>NUCLEOTIDE SEQUENCE [LARGE SCALE GENOMIC DNA]</scope>
    <source>
        <strain evidence="1 2">DSM 2631</strain>
    </source>
</reference>
<gene>
    <name evidence="1" type="ORF">SAMN05443638_10495</name>
</gene>
<dbReference type="EMBL" id="FQVM01000004">
    <property type="protein sequence ID" value="SHE53128.1"/>
    <property type="molecule type" value="Genomic_DNA"/>
</dbReference>
<evidence type="ECO:0000313" key="1">
    <source>
        <dbReference type="EMBL" id="SHE53128.1"/>
    </source>
</evidence>
<accession>A0A1M4U905</accession>
<organism evidence="1 2">
    <name type="scientific">Clostridium fallax</name>
    <dbReference type="NCBI Taxonomy" id="1533"/>
    <lineage>
        <taxon>Bacteria</taxon>
        <taxon>Bacillati</taxon>
        <taxon>Bacillota</taxon>
        <taxon>Clostridia</taxon>
        <taxon>Eubacteriales</taxon>
        <taxon>Clostridiaceae</taxon>
        <taxon>Clostridium</taxon>
    </lineage>
</organism>